<evidence type="ECO:0000313" key="3">
    <source>
        <dbReference type="Proteomes" id="UP000094291"/>
    </source>
</evidence>
<protein>
    <recommendedName>
        <fullName evidence="1">Mannosyl-glycoprotein endo-beta-N-acetylglucosamidase-like domain-containing protein</fullName>
    </recommendedName>
</protein>
<dbReference type="AlphaFoldDB" id="A0A1E2V7A1"/>
<dbReference type="InterPro" id="IPR053195">
    <property type="entry name" value="Bax-like"/>
</dbReference>
<dbReference type="STRING" id="197479.BFW38_04310"/>
<dbReference type="PANTHER" id="PTHR40572">
    <property type="entry name" value="PROTEIN BAX"/>
    <property type="match status" value="1"/>
</dbReference>
<keyword evidence="3" id="KW-1185">Reference proteome</keyword>
<dbReference type="Gene3D" id="1.10.530.10">
    <property type="match status" value="1"/>
</dbReference>
<organism evidence="2 3">
    <name type="scientific">Terasakiispira papahanaumokuakeensis</name>
    <dbReference type="NCBI Taxonomy" id="197479"/>
    <lineage>
        <taxon>Bacteria</taxon>
        <taxon>Pseudomonadati</taxon>
        <taxon>Pseudomonadota</taxon>
        <taxon>Gammaproteobacteria</taxon>
        <taxon>Oceanospirillales</taxon>
        <taxon>Terasakiispira</taxon>
    </lineage>
</organism>
<dbReference type="Pfam" id="PF01832">
    <property type="entry name" value="Glucosaminidase"/>
    <property type="match status" value="1"/>
</dbReference>
<dbReference type="Proteomes" id="UP000094291">
    <property type="component" value="Unassembled WGS sequence"/>
</dbReference>
<comment type="caution">
    <text evidence="2">The sequence shown here is derived from an EMBL/GenBank/DDBJ whole genome shotgun (WGS) entry which is preliminary data.</text>
</comment>
<dbReference type="InterPro" id="IPR002901">
    <property type="entry name" value="MGlyc_endo_b_GlcNAc-like_dom"/>
</dbReference>
<proteinExistence type="predicted"/>
<dbReference type="PANTHER" id="PTHR40572:SF1">
    <property type="entry name" value="PROTEIN BAX"/>
    <property type="match status" value="1"/>
</dbReference>
<accession>A0A1E2V7A1</accession>
<gene>
    <name evidence="2" type="ORF">BFW38_04310</name>
</gene>
<evidence type="ECO:0000313" key="2">
    <source>
        <dbReference type="EMBL" id="ODC02890.1"/>
    </source>
</evidence>
<name>A0A1E2V7A1_9GAMM</name>
<sequence length="268" mass="30654">MAETPTPKIFHALFLLCGLVIAIAAYREMTREEVEPVEVLQRPDPIRHWPNLADADSVDVRKMQFFGLLKPLVDYENARLRQERAQLMALYVDRDQLTEHQQQQLSQLAARFKTPVPEVNTQWHRLLRRVDELPVALVLVQGANESAWGTSRFAVKGNNLFGQWCFKRGCGLVPRARSEAARHEVKRFSTVLASVQSYMNNLNTHRAYFQLRQRRAQLRAAGKTVSALALASALQNYSQRGQAYVRELKAMIRINRPLIEQLAPAETP</sequence>
<dbReference type="OrthoDB" id="9788155at2"/>
<dbReference type="RefSeq" id="WP_068997285.1">
    <property type="nucleotide sequence ID" value="NZ_MDTQ01000001.1"/>
</dbReference>
<evidence type="ECO:0000259" key="1">
    <source>
        <dbReference type="Pfam" id="PF01832"/>
    </source>
</evidence>
<dbReference type="GO" id="GO:0004040">
    <property type="term" value="F:amidase activity"/>
    <property type="evidence" value="ECO:0007669"/>
    <property type="project" value="InterPro"/>
</dbReference>
<dbReference type="EMBL" id="MDTQ01000001">
    <property type="protein sequence ID" value="ODC02890.1"/>
    <property type="molecule type" value="Genomic_DNA"/>
</dbReference>
<feature type="domain" description="Mannosyl-glycoprotein endo-beta-N-acetylglucosamidase-like" evidence="1">
    <location>
        <begin position="133"/>
        <end position="253"/>
    </location>
</feature>
<reference evidence="2 3" key="1">
    <citation type="submission" date="2016-08" db="EMBL/GenBank/DDBJ databases">
        <authorList>
            <person name="Seilhamer J.J."/>
        </authorList>
    </citation>
    <scope>NUCLEOTIDE SEQUENCE [LARGE SCALE GENOMIC DNA]</scope>
    <source>
        <strain evidence="2 3">PH27A</strain>
    </source>
</reference>